<dbReference type="Pfam" id="PF12704">
    <property type="entry name" value="MacB_PCD"/>
    <property type="match status" value="2"/>
</dbReference>
<dbReference type="PANTHER" id="PTHR30572:SF18">
    <property type="entry name" value="ABC-TYPE MACROLIDE FAMILY EXPORT SYSTEM PERMEASE COMPONENT 2"/>
    <property type="match status" value="1"/>
</dbReference>
<accession>A0A842INB5</accession>
<dbReference type="GO" id="GO:0022857">
    <property type="term" value="F:transmembrane transporter activity"/>
    <property type="evidence" value="ECO:0007669"/>
    <property type="project" value="TreeGrafter"/>
</dbReference>
<feature type="domain" description="MacB-like periplasmic core" evidence="8">
    <location>
        <begin position="425"/>
        <end position="628"/>
    </location>
</feature>
<evidence type="ECO:0000313" key="9">
    <source>
        <dbReference type="EMBL" id="MBC2844732.1"/>
    </source>
</evidence>
<sequence length="784" mass="87576">MILNYIKIAFRTLLKNKGYSFLNIFGLAIGITCASLIFLWVEDELSFNTNFDKQDQVYYVPTNQNYEGEWRTFYSTPGPLAQDMLDEIPGIVRATRSSLEERLFAVGDNSITRRGRYADADFLDIFSLKFIEGNRENAFRNPEAIVLTQETAEQLFGKGEKALGKVVRVSNKDNYLVTGVIEDLPNNVSFPFSWVAPFERYSDGAQWMTEYGSNFSDTFVQLAPEANFNTVDNKVRQIVQQKDEGSDTYAFLHSIKDWHLRSKFEGGEIVGGRITYVRLFTIIAFVILLIACINFMNLSTARSEKRANEVGVRKAMGSGRGRLITQFISEALILSFIATILSIVLLAMILPQFNLIIDKNLTLGLSNPLHILSLVGVAVVCGLLAGLYPAFYLSSFKPVEVLKGLKVTEGSATLIRKGLVIGQFTISIVFIIVTILVYQQIQHAKNRELGYDKDQLLSMRINRDFIPKFNVVQQELIRTGSVDNATLCNSELLNGGNNGSGFKWKGGTDTEDVLISFRNVTQSFFETTGMEIIEGRGFSNNVEADSISVLISESLAKMMGDESPIGNIISREEDAMEVVGVVKDYVYGDMFDASDPVLFMHYPAYARYMFIKTKAGVPINEALSDIEAVMKTHNPAFPFEYTFVDDAFDAKFKNEQLIGELSQIFAILAILISCLGLFGLATYTAEQRRKEIGIRKVLGASVSGIVKLLSKDFLKLVGISIVVAIPLAWYFMQDWLQDYAYRIEINWWVFAIAGIAAILIALLTVSFQAIKAAITNPAESLKTQ</sequence>
<organism evidence="9 10">
    <name type="scientific">Winogradskyella flava</name>
    <dbReference type="NCBI Taxonomy" id="1884876"/>
    <lineage>
        <taxon>Bacteria</taxon>
        <taxon>Pseudomonadati</taxon>
        <taxon>Bacteroidota</taxon>
        <taxon>Flavobacteriia</taxon>
        <taxon>Flavobacteriales</taxon>
        <taxon>Flavobacteriaceae</taxon>
        <taxon>Winogradskyella</taxon>
    </lineage>
</organism>
<evidence type="ECO:0000256" key="3">
    <source>
        <dbReference type="ARBA" id="ARBA00022692"/>
    </source>
</evidence>
<feature type="transmembrane region" description="Helical" evidence="6">
    <location>
        <begin position="747"/>
        <end position="767"/>
    </location>
</feature>
<feature type="transmembrane region" description="Helical" evidence="6">
    <location>
        <begin position="21"/>
        <end position="41"/>
    </location>
</feature>
<feature type="transmembrane region" description="Helical" evidence="6">
    <location>
        <begin position="276"/>
        <end position="296"/>
    </location>
</feature>
<name>A0A842INB5_9FLAO</name>
<evidence type="ECO:0000259" key="7">
    <source>
        <dbReference type="Pfam" id="PF02687"/>
    </source>
</evidence>
<keyword evidence="4 6" id="KW-1133">Transmembrane helix</keyword>
<dbReference type="EMBL" id="JACLCP010000001">
    <property type="protein sequence ID" value="MBC2844732.1"/>
    <property type="molecule type" value="Genomic_DNA"/>
</dbReference>
<feature type="transmembrane region" description="Helical" evidence="6">
    <location>
        <begin position="664"/>
        <end position="685"/>
    </location>
</feature>
<keyword evidence="3 6" id="KW-0812">Transmembrane</keyword>
<dbReference type="RefSeq" id="WP_185788379.1">
    <property type="nucleotide sequence ID" value="NZ_JACLCP010000001.1"/>
</dbReference>
<evidence type="ECO:0000313" key="10">
    <source>
        <dbReference type="Proteomes" id="UP000533900"/>
    </source>
</evidence>
<feature type="transmembrane region" description="Helical" evidence="6">
    <location>
        <begin position="323"/>
        <end position="350"/>
    </location>
</feature>
<feature type="domain" description="MacB-like periplasmic core" evidence="8">
    <location>
        <begin position="20"/>
        <end position="237"/>
    </location>
</feature>
<evidence type="ECO:0000256" key="6">
    <source>
        <dbReference type="SAM" id="Phobius"/>
    </source>
</evidence>
<proteinExistence type="predicted"/>
<feature type="domain" description="ABC3 transporter permease C-terminal" evidence="7">
    <location>
        <begin position="282"/>
        <end position="396"/>
    </location>
</feature>
<feature type="transmembrane region" description="Helical" evidence="6">
    <location>
        <begin position="414"/>
        <end position="438"/>
    </location>
</feature>
<evidence type="ECO:0000256" key="5">
    <source>
        <dbReference type="ARBA" id="ARBA00023136"/>
    </source>
</evidence>
<dbReference type="AlphaFoldDB" id="A0A842INB5"/>
<feature type="domain" description="ABC3 transporter permease C-terminal" evidence="7">
    <location>
        <begin position="664"/>
        <end position="777"/>
    </location>
</feature>
<keyword evidence="10" id="KW-1185">Reference proteome</keyword>
<dbReference type="InterPro" id="IPR050250">
    <property type="entry name" value="Macrolide_Exporter_MacB"/>
</dbReference>
<evidence type="ECO:0000256" key="1">
    <source>
        <dbReference type="ARBA" id="ARBA00004651"/>
    </source>
</evidence>
<feature type="transmembrane region" description="Helical" evidence="6">
    <location>
        <begin position="370"/>
        <end position="393"/>
    </location>
</feature>
<evidence type="ECO:0000259" key="8">
    <source>
        <dbReference type="Pfam" id="PF12704"/>
    </source>
</evidence>
<dbReference type="InterPro" id="IPR025857">
    <property type="entry name" value="MacB_PCD"/>
</dbReference>
<feature type="transmembrane region" description="Helical" evidence="6">
    <location>
        <begin position="713"/>
        <end position="732"/>
    </location>
</feature>
<keyword evidence="2" id="KW-1003">Cell membrane</keyword>
<gene>
    <name evidence="9" type="ORF">H7F21_06470</name>
</gene>
<dbReference type="InterPro" id="IPR003838">
    <property type="entry name" value="ABC3_permease_C"/>
</dbReference>
<protein>
    <submittedName>
        <fullName evidence="9">ABC transporter permease</fullName>
    </submittedName>
</protein>
<dbReference type="Pfam" id="PF02687">
    <property type="entry name" value="FtsX"/>
    <property type="match status" value="2"/>
</dbReference>
<comment type="subcellular location">
    <subcellularLocation>
        <location evidence="1">Cell membrane</location>
        <topology evidence="1">Multi-pass membrane protein</topology>
    </subcellularLocation>
</comment>
<reference evidence="9" key="1">
    <citation type="submission" date="2020-08" db="EMBL/GenBank/DDBJ databases">
        <title>Winogradskyella ouciana sp. nov., isolated from the hadal seawater of the Mariana Trench.</title>
        <authorList>
            <person name="He X."/>
        </authorList>
    </citation>
    <scope>NUCLEOTIDE SEQUENCE [LARGE SCALE GENOMIC DNA]</scope>
    <source>
        <strain evidence="9">KCTC 52348</strain>
    </source>
</reference>
<keyword evidence="5 6" id="KW-0472">Membrane</keyword>
<dbReference type="GO" id="GO:0005886">
    <property type="term" value="C:plasma membrane"/>
    <property type="evidence" value="ECO:0007669"/>
    <property type="project" value="UniProtKB-SubCell"/>
</dbReference>
<dbReference type="Proteomes" id="UP000533900">
    <property type="component" value="Unassembled WGS sequence"/>
</dbReference>
<evidence type="ECO:0000256" key="4">
    <source>
        <dbReference type="ARBA" id="ARBA00022989"/>
    </source>
</evidence>
<comment type="caution">
    <text evidence="9">The sequence shown here is derived from an EMBL/GenBank/DDBJ whole genome shotgun (WGS) entry which is preliminary data.</text>
</comment>
<dbReference type="PANTHER" id="PTHR30572">
    <property type="entry name" value="MEMBRANE COMPONENT OF TRANSPORTER-RELATED"/>
    <property type="match status" value="1"/>
</dbReference>
<evidence type="ECO:0000256" key="2">
    <source>
        <dbReference type="ARBA" id="ARBA00022475"/>
    </source>
</evidence>